<dbReference type="EMBL" id="UZAJ01014074">
    <property type="protein sequence ID" value="VDO69023.1"/>
    <property type="molecule type" value="Genomic_DNA"/>
</dbReference>
<gene>
    <name evidence="1" type="ORF">OFLC_LOCUS10509</name>
</gene>
<dbReference type="Proteomes" id="UP000267606">
    <property type="component" value="Unassembled WGS sequence"/>
</dbReference>
<reference evidence="1 2" key="2">
    <citation type="submission" date="2018-11" db="EMBL/GenBank/DDBJ databases">
        <authorList>
            <consortium name="Pathogen Informatics"/>
        </authorList>
    </citation>
    <scope>NUCLEOTIDE SEQUENCE [LARGE SCALE GENOMIC DNA]</scope>
</reference>
<evidence type="ECO:0000313" key="1">
    <source>
        <dbReference type="EMBL" id="VDO69023.1"/>
    </source>
</evidence>
<reference evidence="3" key="1">
    <citation type="submission" date="2016-06" db="UniProtKB">
        <authorList>
            <consortium name="WormBaseParasite"/>
        </authorList>
    </citation>
    <scope>IDENTIFICATION</scope>
</reference>
<keyword evidence="2" id="KW-1185">Reference proteome</keyword>
<dbReference type="AlphaFoldDB" id="A0A183HSQ1"/>
<protein>
    <submittedName>
        <fullName evidence="1 3">Uncharacterized protein</fullName>
    </submittedName>
</protein>
<accession>A0A183HSQ1</accession>
<evidence type="ECO:0000313" key="3">
    <source>
        <dbReference type="WBParaSite" id="OFLC_0001051201-mRNA-1"/>
    </source>
</evidence>
<dbReference type="WBParaSite" id="OFLC_0001051201-mRNA-1">
    <property type="protein sequence ID" value="OFLC_0001051201-mRNA-1"/>
    <property type="gene ID" value="OFLC_0001051201"/>
</dbReference>
<evidence type="ECO:0000313" key="2">
    <source>
        <dbReference type="Proteomes" id="UP000267606"/>
    </source>
</evidence>
<organism evidence="3">
    <name type="scientific">Onchocerca flexuosa</name>
    <dbReference type="NCBI Taxonomy" id="387005"/>
    <lineage>
        <taxon>Eukaryota</taxon>
        <taxon>Metazoa</taxon>
        <taxon>Ecdysozoa</taxon>
        <taxon>Nematoda</taxon>
        <taxon>Chromadorea</taxon>
        <taxon>Rhabditida</taxon>
        <taxon>Spirurina</taxon>
        <taxon>Spiruromorpha</taxon>
        <taxon>Filarioidea</taxon>
        <taxon>Onchocercidae</taxon>
        <taxon>Onchocerca</taxon>
    </lineage>
</organism>
<name>A0A183HSQ1_9BILA</name>
<sequence>MLLALLKGSPSKFRPDMISSEIFDSMNWRRPVHFGGSTNLDAFVTAYNLRYNRAEYLDALGSELCKRKIMKFVPSIPVKQQRLVRRMQQRRSGQEDMLDLETLKKAVDPDALRVQIAHRLGIKNFDSMLPCSKVRNNQDDKVGNKMQHIASAPFTVSPGIREPLSMEYIQSNKGG</sequence>
<proteinExistence type="predicted"/>